<dbReference type="Pfam" id="PF24894">
    <property type="entry name" value="Hexapep_GlmU"/>
    <property type="match status" value="1"/>
</dbReference>
<dbReference type="CDD" id="cd02508">
    <property type="entry name" value="ADP_Glucose_PP"/>
    <property type="match status" value="1"/>
</dbReference>
<name>A0A0L0W8Q3_GOTPU</name>
<dbReference type="Pfam" id="PF00483">
    <property type="entry name" value="NTP_transferase"/>
    <property type="match status" value="1"/>
</dbReference>
<organism evidence="5 6">
    <name type="scientific">Gottschalkia purinilytica</name>
    <name type="common">Clostridium purinilyticum</name>
    <dbReference type="NCBI Taxonomy" id="1503"/>
    <lineage>
        <taxon>Bacteria</taxon>
        <taxon>Bacillati</taxon>
        <taxon>Bacillota</taxon>
        <taxon>Tissierellia</taxon>
        <taxon>Tissierellales</taxon>
        <taxon>Gottschalkiaceae</taxon>
        <taxon>Gottschalkia</taxon>
    </lineage>
</organism>
<dbReference type="Gene3D" id="3.90.550.10">
    <property type="entry name" value="Spore Coat Polysaccharide Biosynthesis Protein SpsA, Chain A"/>
    <property type="match status" value="1"/>
</dbReference>
<dbReference type="InterPro" id="IPR011004">
    <property type="entry name" value="Trimer_LpxA-like_sf"/>
</dbReference>
<dbReference type="STRING" id="1503.CLPU_11c00930"/>
<dbReference type="SUPFAM" id="SSF51161">
    <property type="entry name" value="Trimeric LpxA-like enzymes"/>
    <property type="match status" value="1"/>
</dbReference>
<keyword evidence="6" id="KW-1185">Reference proteome</keyword>
<dbReference type="GO" id="GO:0008878">
    <property type="term" value="F:glucose-1-phosphate adenylyltransferase activity"/>
    <property type="evidence" value="ECO:0007669"/>
    <property type="project" value="InterPro"/>
</dbReference>
<dbReference type="OrthoDB" id="9803871at2"/>
<evidence type="ECO:0000256" key="1">
    <source>
        <dbReference type="ARBA" id="ARBA00010443"/>
    </source>
</evidence>
<evidence type="ECO:0000256" key="2">
    <source>
        <dbReference type="ARBA" id="ARBA00023056"/>
    </source>
</evidence>
<evidence type="ECO:0000313" key="6">
    <source>
        <dbReference type="Proteomes" id="UP000037267"/>
    </source>
</evidence>
<dbReference type="CDD" id="cd04651">
    <property type="entry name" value="LbH_G1P_AT_C"/>
    <property type="match status" value="1"/>
</dbReference>
<feature type="domain" description="Glucose-1-phosphate adenylyltransferase/Bifunctional protein GlmU-like C-terminal hexapeptide" evidence="4">
    <location>
        <begin position="284"/>
        <end position="358"/>
    </location>
</feature>
<evidence type="ECO:0000259" key="4">
    <source>
        <dbReference type="Pfam" id="PF24894"/>
    </source>
</evidence>
<protein>
    <submittedName>
        <fullName evidence="5">Glycogen biosynthesis protein GlgD</fullName>
    </submittedName>
</protein>
<gene>
    <name evidence="5" type="primary">glgD</name>
    <name evidence="5" type="ORF">CLPU_11c00930</name>
</gene>
<dbReference type="GO" id="GO:0005978">
    <property type="term" value="P:glycogen biosynthetic process"/>
    <property type="evidence" value="ECO:0007669"/>
    <property type="project" value="UniProtKB-KW"/>
</dbReference>
<dbReference type="PANTHER" id="PTHR43523:SF6">
    <property type="entry name" value="GLYCOGEN BIOSYNTHESIS PROTEIN GLGD"/>
    <property type="match status" value="1"/>
</dbReference>
<dbReference type="InterPro" id="IPR011831">
    <property type="entry name" value="ADP-Glc_PPase"/>
</dbReference>
<dbReference type="PANTHER" id="PTHR43523">
    <property type="entry name" value="GLUCOSE-1-PHOSPHATE ADENYLYLTRANSFERASE-RELATED"/>
    <property type="match status" value="1"/>
</dbReference>
<reference evidence="6" key="1">
    <citation type="submission" date="2015-07" db="EMBL/GenBank/DDBJ databases">
        <title>Draft genome sequence of the purine-degrading Gottschalkia purinilyticum DSM 1384 (formerly Clostridium purinilyticum).</title>
        <authorList>
            <person name="Poehlein A."/>
            <person name="Schiel-Bengelsdorf B."/>
            <person name="Bengelsdorf F.R."/>
            <person name="Daniel R."/>
            <person name="Duerre P."/>
        </authorList>
    </citation>
    <scope>NUCLEOTIDE SEQUENCE [LARGE SCALE GENOMIC DNA]</scope>
    <source>
        <strain evidence="6">DSM 1384</strain>
    </source>
</reference>
<dbReference type="Proteomes" id="UP000037267">
    <property type="component" value="Unassembled WGS sequence"/>
</dbReference>
<dbReference type="SUPFAM" id="SSF53448">
    <property type="entry name" value="Nucleotide-diphospho-sugar transferases"/>
    <property type="match status" value="1"/>
</dbReference>
<comment type="similarity">
    <text evidence="1">Belongs to the bacterial/plant glucose-1-phosphate adenylyltransferase family.</text>
</comment>
<dbReference type="RefSeq" id="WP_050355832.1">
    <property type="nucleotide sequence ID" value="NZ_LGSS01000011.1"/>
</dbReference>
<evidence type="ECO:0000313" key="5">
    <source>
        <dbReference type="EMBL" id="KNF07924.1"/>
    </source>
</evidence>
<dbReference type="InterPro" id="IPR005835">
    <property type="entry name" value="NTP_transferase_dom"/>
</dbReference>
<proteinExistence type="inferred from homology"/>
<dbReference type="Gene3D" id="2.160.10.10">
    <property type="entry name" value="Hexapeptide repeat proteins"/>
    <property type="match status" value="1"/>
</dbReference>
<dbReference type="InterPro" id="IPR056818">
    <property type="entry name" value="GlmU/GlgC-like_hexapep"/>
</dbReference>
<dbReference type="AlphaFoldDB" id="A0A0L0W8Q3"/>
<dbReference type="PATRIC" id="fig|1503.3.peg.257"/>
<comment type="caution">
    <text evidence="5">The sequence shown here is derived from an EMBL/GenBank/DDBJ whole genome shotgun (WGS) entry which is preliminary data.</text>
</comment>
<accession>A0A0L0W8Q3</accession>
<evidence type="ECO:0000259" key="3">
    <source>
        <dbReference type="Pfam" id="PF00483"/>
    </source>
</evidence>
<dbReference type="InterPro" id="IPR011832">
    <property type="entry name" value="GlgDAde_trans"/>
</dbReference>
<feature type="domain" description="Nucleotidyl transferase" evidence="3">
    <location>
        <begin position="28"/>
        <end position="153"/>
    </location>
</feature>
<keyword evidence="2" id="KW-0320">Glycogen biosynthesis</keyword>
<dbReference type="NCBIfam" id="TIGR02092">
    <property type="entry name" value="glgD"/>
    <property type="match status" value="1"/>
</dbReference>
<dbReference type="InterPro" id="IPR029044">
    <property type="entry name" value="Nucleotide-diphossugar_trans"/>
</dbReference>
<dbReference type="EMBL" id="LGSS01000011">
    <property type="protein sequence ID" value="KNF07924.1"/>
    <property type="molecule type" value="Genomic_DNA"/>
</dbReference>
<sequence length="372" mass="42449">MNDVIGIINNTKEEKDLDNIINGRSLATIPFGGRYRLIDFTLSNMVNSGINNVGILVKKNYTSLIGHIRSPKEWDLDRKKDGLFILPPDNENVQHGTVKGDLEILNCNMNYLIKSRQKYVLISGANIICNIDYAEALKYHRENKNDITVIYKKFEKGSLDCPHCTEIKIDENKRILDMKLNSKKTSFLNMSIDMYIMKKELLIEIIKDCISKEEYDLLEDGIIKRLKDLNVYGYEFIGYAGSIRSINHYYKHSMDLINPEIWRELFFKSGTIYTKIKDLAPSKYGKDSSVKNSLVSNGCIIDGIVENSVIFRGVKIEKGAVIKNSVIMEDSSIEEGAILQNVIIDKDSLITRDKKLIGNEDYPVAIDKRTII</sequence>